<dbReference type="SMART" id="SM00267">
    <property type="entry name" value="GGDEF"/>
    <property type="match status" value="1"/>
</dbReference>
<dbReference type="Proteomes" id="UP000218968">
    <property type="component" value="Chromosome"/>
</dbReference>
<dbReference type="GO" id="GO:0052621">
    <property type="term" value="F:diguanylate cyclase activity"/>
    <property type="evidence" value="ECO:0007669"/>
    <property type="project" value="UniProtKB-EC"/>
</dbReference>
<feature type="coiled-coil region" evidence="4">
    <location>
        <begin position="304"/>
        <end position="338"/>
    </location>
</feature>
<dbReference type="FunFam" id="3.30.70.270:FF:000001">
    <property type="entry name" value="Diguanylate cyclase domain protein"/>
    <property type="match status" value="1"/>
</dbReference>
<dbReference type="InterPro" id="IPR029787">
    <property type="entry name" value="Nucleotide_cyclase"/>
</dbReference>
<dbReference type="Pfam" id="PF00990">
    <property type="entry name" value="GGDEF"/>
    <property type="match status" value="1"/>
</dbReference>
<dbReference type="Gene3D" id="3.30.70.270">
    <property type="match status" value="1"/>
</dbReference>
<gene>
    <name evidence="7" type="ORF">CNR27_03740</name>
</gene>
<comment type="cofactor">
    <cofactor evidence="1">
        <name>Mg(2+)</name>
        <dbReference type="ChEBI" id="CHEBI:18420"/>
    </cofactor>
</comment>
<dbReference type="EMBL" id="CP023406">
    <property type="protein sequence ID" value="ATD66671.1"/>
    <property type="molecule type" value="Genomic_DNA"/>
</dbReference>
<evidence type="ECO:0000256" key="3">
    <source>
        <dbReference type="ARBA" id="ARBA00034247"/>
    </source>
</evidence>
<dbReference type="AlphaFoldDB" id="A0A290XC66"/>
<dbReference type="OrthoDB" id="9803824at2"/>
<evidence type="ECO:0000256" key="4">
    <source>
        <dbReference type="SAM" id="Coils"/>
    </source>
</evidence>
<proteinExistence type="predicted"/>
<dbReference type="GO" id="GO:1902201">
    <property type="term" value="P:negative regulation of bacterial-type flagellum-dependent cell motility"/>
    <property type="evidence" value="ECO:0007669"/>
    <property type="project" value="TreeGrafter"/>
</dbReference>
<dbReference type="InterPro" id="IPR000160">
    <property type="entry name" value="GGDEF_dom"/>
</dbReference>
<comment type="catalytic activity">
    <reaction evidence="3">
        <text>2 GTP = 3',3'-c-di-GMP + 2 diphosphate</text>
        <dbReference type="Rhea" id="RHEA:24898"/>
        <dbReference type="ChEBI" id="CHEBI:33019"/>
        <dbReference type="ChEBI" id="CHEBI:37565"/>
        <dbReference type="ChEBI" id="CHEBI:58805"/>
        <dbReference type="EC" id="2.7.7.65"/>
    </reaction>
</comment>
<feature type="compositionally biased region" description="Polar residues" evidence="5">
    <location>
        <begin position="1"/>
        <end position="11"/>
    </location>
</feature>
<accession>A0A290XC66</accession>
<reference evidence="8" key="1">
    <citation type="submission" date="2017-09" db="EMBL/GenBank/DDBJ databases">
        <title>Luteimonas liuhanmingii sp.nov., isolated from the intestinal contents of Tibetan Plateau Pika in Yushu, Qinghai Province, China.</title>
        <authorList>
            <person name="Gui Z."/>
        </authorList>
    </citation>
    <scope>NUCLEOTIDE SEQUENCE [LARGE SCALE GENOMIC DNA]</scope>
    <source>
        <strain evidence="8">100111</strain>
    </source>
</reference>
<organism evidence="7 8">
    <name type="scientific">Luteimonas chenhongjianii</name>
    <dbReference type="NCBI Taxonomy" id="2006110"/>
    <lineage>
        <taxon>Bacteria</taxon>
        <taxon>Pseudomonadati</taxon>
        <taxon>Pseudomonadota</taxon>
        <taxon>Gammaproteobacteria</taxon>
        <taxon>Lysobacterales</taxon>
        <taxon>Lysobacteraceae</taxon>
        <taxon>Luteimonas</taxon>
    </lineage>
</organism>
<evidence type="ECO:0000313" key="8">
    <source>
        <dbReference type="Proteomes" id="UP000218968"/>
    </source>
</evidence>
<dbReference type="RefSeq" id="WP_096296998.1">
    <property type="nucleotide sequence ID" value="NZ_CP023406.1"/>
</dbReference>
<evidence type="ECO:0000256" key="2">
    <source>
        <dbReference type="ARBA" id="ARBA00012528"/>
    </source>
</evidence>
<dbReference type="KEGG" id="lum:CNR27_03740"/>
<dbReference type="PANTHER" id="PTHR45138">
    <property type="entry name" value="REGULATORY COMPONENTS OF SENSORY TRANSDUCTION SYSTEM"/>
    <property type="match status" value="1"/>
</dbReference>
<evidence type="ECO:0000313" key="7">
    <source>
        <dbReference type="EMBL" id="ATD66671.1"/>
    </source>
</evidence>
<dbReference type="PANTHER" id="PTHR45138:SF9">
    <property type="entry name" value="DIGUANYLATE CYCLASE DGCM-RELATED"/>
    <property type="match status" value="1"/>
</dbReference>
<feature type="domain" description="GGDEF" evidence="6">
    <location>
        <begin position="368"/>
        <end position="500"/>
    </location>
</feature>
<feature type="region of interest" description="Disordered" evidence="5">
    <location>
        <begin position="1"/>
        <end position="21"/>
    </location>
</feature>
<dbReference type="InterPro" id="IPR043128">
    <property type="entry name" value="Rev_trsase/Diguanyl_cyclase"/>
</dbReference>
<dbReference type="CDD" id="cd01949">
    <property type="entry name" value="GGDEF"/>
    <property type="match status" value="1"/>
</dbReference>
<dbReference type="SUPFAM" id="SSF55073">
    <property type="entry name" value="Nucleotide cyclase"/>
    <property type="match status" value="1"/>
</dbReference>
<evidence type="ECO:0000259" key="6">
    <source>
        <dbReference type="PROSITE" id="PS50887"/>
    </source>
</evidence>
<dbReference type="NCBIfam" id="TIGR00254">
    <property type="entry name" value="GGDEF"/>
    <property type="match status" value="1"/>
</dbReference>
<evidence type="ECO:0000256" key="5">
    <source>
        <dbReference type="SAM" id="MobiDB-lite"/>
    </source>
</evidence>
<dbReference type="EC" id="2.7.7.65" evidence="2"/>
<evidence type="ECO:0000256" key="1">
    <source>
        <dbReference type="ARBA" id="ARBA00001946"/>
    </source>
</evidence>
<dbReference type="InterPro" id="IPR050469">
    <property type="entry name" value="Diguanylate_Cyclase"/>
</dbReference>
<keyword evidence="4" id="KW-0175">Coiled coil</keyword>
<name>A0A290XC66_9GAMM</name>
<dbReference type="PROSITE" id="PS50887">
    <property type="entry name" value="GGDEF"/>
    <property type="match status" value="1"/>
</dbReference>
<protein>
    <recommendedName>
        <fullName evidence="2">diguanylate cyclase</fullName>
        <ecNumber evidence="2">2.7.7.65</ecNumber>
    </recommendedName>
</protein>
<sequence>MPAPTTPNATSRTRDTPGGTGRAIDSQALVALFAGADDPQQLLSAFADGVAGLHDELGSLGGYLQSARRSEDWPAYGRAMRQLIDKYIRTVELDAPPPTDAQALRLRDLLRHAVGSALAGLLRSEPALADEAIALAADLRGWTPGQDLDALSRRITDLCHRVGVHGQDAEEHVSLLLGLFDLLLENIGELLDEKSWLHGQIGQIRSLLSGPLSRSAIEGARTELRQMLYRQTLLKTGIDESRTAMRAMMGTFVESLDGMAAQTGEYQDRLTGHAVRIREARSIGELNGLLDTVLEDTGHIQARAVRARDDLVAARRELEESERRLAQMEQKLSDAAGLAREDELTGCLNRRGFDEAFAHETARAREDRPLCMALVDLDDFRRLNAVHGHLGGDAALRHFVDIARLTLRDHDVIGRFGGEEFVILMPAMTLPHALAAMAGLRTVLSRRPLVQENARIPVTFSAGIALRRPSESFESLLKRADQAMYQAKRAGKDRSVAASG</sequence>
<dbReference type="GO" id="GO:0043709">
    <property type="term" value="P:cell adhesion involved in single-species biofilm formation"/>
    <property type="evidence" value="ECO:0007669"/>
    <property type="project" value="TreeGrafter"/>
</dbReference>
<dbReference type="GO" id="GO:0005886">
    <property type="term" value="C:plasma membrane"/>
    <property type="evidence" value="ECO:0007669"/>
    <property type="project" value="TreeGrafter"/>
</dbReference>
<keyword evidence="8" id="KW-1185">Reference proteome</keyword>